<evidence type="ECO:0008006" key="6">
    <source>
        <dbReference type="Google" id="ProtNLM"/>
    </source>
</evidence>
<dbReference type="AlphaFoldDB" id="A0A7R9ILE4"/>
<feature type="compositionally biased region" description="Polar residues" evidence="1">
    <location>
        <begin position="678"/>
        <end position="688"/>
    </location>
</feature>
<feature type="domain" description="G-patch" evidence="3">
    <location>
        <begin position="831"/>
        <end position="880"/>
    </location>
</feature>
<evidence type="ECO:0000259" key="2">
    <source>
        <dbReference type="PROSITE" id="PS50128"/>
    </source>
</evidence>
<dbReference type="Pfam" id="PF04818">
    <property type="entry name" value="CID"/>
    <property type="match status" value="1"/>
</dbReference>
<proteinExistence type="predicted"/>
<dbReference type="SUPFAM" id="SSF109905">
    <property type="entry name" value="Surp module (SWAP domain)"/>
    <property type="match status" value="1"/>
</dbReference>
<feature type="domain" description="SURP motif" evidence="2">
    <location>
        <begin position="15"/>
        <end position="57"/>
    </location>
</feature>
<dbReference type="PROSITE" id="PS51391">
    <property type="entry name" value="CID"/>
    <property type="match status" value="1"/>
</dbReference>
<dbReference type="GO" id="GO:0048471">
    <property type="term" value="C:perinuclear region of cytoplasm"/>
    <property type="evidence" value="ECO:0007669"/>
    <property type="project" value="TreeGrafter"/>
</dbReference>
<dbReference type="InterPro" id="IPR006569">
    <property type="entry name" value="CID_dom"/>
</dbReference>
<organism evidence="5">
    <name type="scientific">Timema tahoe</name>
    <dbReference type="NCBI Taxonomy" id="61484"/>
    <lineage>
        <taxon>Eukaryota</taxon>
        <taxon>Metazoa</taxon>
        <taxon>Ecdysozoa</taxon>
        <taxon>Arthropoda</taxon>
        <taxon>Hexapoda</taxon>
        <taxon>Insecta</taxon>
        <taxon>Pterygota</taxon>
        <taxon>Neoptera</taxon>
        <taxon>Polyneoptera</taxon>
        <taxon>Phasmatodea</taxon>
        <taxon>Timematodea</taxon>
        <taxon>Timematoidea</taxon>
        <taxon>Timematidae</taxon>
        <taxon>Timema</taxon>
    </lineage>
</organism>
<protein>
    <recommendedName>
        <fullName evidence="6">Calcium homeostasis endoplasmic reticulum protein</fullName>
    </recommendedName>
</protein>
<name>A0A7R9ILE4_9NEOP</name>
<reference evidence="5" key="1">
    <citation type="submission" date="2020-11" db="EMBL/GenBank/DDBJ databases">
        <authorList>
            <person name="Tran Van P."/>
        </authorList>
    </citation>
    <scope>NUCLEOTIDE SEQUENCE</scope>
</reference>
<dbReference type="Gene3D" id="1.10.10.790">
    <property type="entry name" value="Surp module"/>
    <property type="match status" value="1"/>
</dbReference>
<dbReference type="PANTHER" id="PTHR12323:SF0">
    <property type="entry name" value="CALCIUM HOMEOSTASIS ENDOPLASMIC RETICULUM PROTEIN"/>
    <property type="match status" value="1"/>
</dbReference>
<feature type="domain" description="CID" evidence="4">
    <location>
        <begin position="172"/>
        <end position="313"/>
    </location>
</feature>
<evidence type="ECO:0000256" key="1">
    <source>
        <dbReference type="SAM" id="MobiDB-lite"/>
    </source>
</evidence>
<dbReference type="InterPro" id="IPR008942">
    <property type="entry name" value="ENTH_VHS"/>
</dbReference>
<dbReference type="Pfam" id="PF01805">
    <property type="entry name" value="Surp"/>
    <property type="match status" value="1"/>
</dbReference>
<dbReference type="InterPro" id="IPR000061">
    <property type="entry name" value="Surp"/>
</dbReference>
<evidence type="ECO:0000259" key="3">
    <source>
        <dbReference type="PROSITE" id="PS50174"/>
    </source>
</evidence>
<feature type="region of interest" description="Disordered" evidence="1">
    <location>
        <begin position="643"/>
        <end position="700"/>
    </location>
</feature>
<dbReference type="SUPFAM" id="SSF48464">
    <property type="entry name" value="ENTH/VHS domain"/>
    <property type="match status" value="1"/>
</dbReference>
<dbReference type="Gene3D" id="1.25.40.90">
    <property type="match status" value="1"/>
</dbReference>
<dbReference type="EMBL" id="OE003853">
    <property type="protein sequence ID" value="CAD7460602.1"/>
    <property type="molecule type" value="Genomic_DNA"/>
</dbReference>
<evidence type="ECO:0000259" key="4">
    <source>
        <dbReference type="PROSITE" id="PS51391"/>
    </source>
</evidence>
<dbReference type="PROSITE" id="PS50128">
    <property type="entry name" value="SURP"/>
    <property type="match status" value="1"/>
</dbReference>
<feature type="compositionally biased region" description="Pro residues" evidence="1">
    <location>
        <begin position="469"/>
        <end position="481"/>
    </location>
</feature>
<dbReference type="InterPro" id="IPR000467">
    <property type="entry name" value="G_patch_dom"/>
</dbReference>
<dbReference type="SMART" id="SM00443">
    <property type="entry name" value="G_patch"/>
    <property type="match status" value="1"/>
</dbReference>
<dbReference type="InterPro" id="IPR056721">
    <property type="entry name" value="DUF7819"/>
</dbReference>
<accession>A0A7R9ILE4</accession>
<dbReference type="PROSITE" id="PS50174">
    <property type="entry name" value="G_PATCH"/>
    <property type="match status" value="1"/>
</dbReference>
<dbReference type="Pfam" id="PF01585">
    <property type="entry name" value="G-patch"/>
    <property type="match status" value="1"/>
</dbReference>
<dbReference type="GO" id="GO:0003723">
    <property type="term" value="F:RNA binding"/>
    <property type="evidence" value="ECO:0007669"/>
    <property type="project" value="InterPro"/>
</dbReference>
<sequence length="906" mass="100596">MDLPKPPQEIELRNIIDKLAQFVARNGPEFEQMTKNKQKGNPKFSFLFGGEHFNYYQYKVTTEQAILKQKATRDTQVGAVLAAGMPPHMLNNTAGSAASTPLTLAAAAQWLALPSLTLDTLTTQQGQLQDQIRQSEQNLAAQHTVLMQQQQTQIEDALRKSQEDALQRASEEAGVSINEFDSVLQPIVDSCTKDSISSGKGWILQRSTSPKADEVIALHLLRKVIAQGCPFNQKLHIIYLVNDVLHHCARKNAEDLKKALENVVVPMFCNSSIGITEEQQLKLNKLLNLWESKNNYFDTAIVAKLKNPSRSWSEYQAGLITQHAAAITPITTSTKQTYEGYQAQHQAFIQHALQQIQVSQRKDPASGHHKSLLLVDQTFLKHDLQHLPNLKNARERNYSQLVTTYITTINYLNSLLPPTCPIPNSAPFGKTIEQQKQTLEQQQAAIAVVAASSASLEPTGHMLAASQPPQQPALPQAPPPHQNNDLIPPGIPPHVAHHNSPGLPPPSDINFSQPPPGYIPVTPSYPPELPDLSKPPPGFPAPPQIIPEVVSDELMPSVPYFELPAGLMVPLIKLEDSEYRSLDPDSIRLPPPAPPSERLLAAVEAFYAPPCHDRPRDRRILDSEGWEKLGLYEYYRAKNAARRKKEEDIDTGIRERSKSPSPIVRTKSKTNRAVEADQTPNHVPSRNQGRGPELPHHGTMLTEQTTTTITILIEDPQSEDRLGPTDLGLVATVSGLDSHVDIKKMADLVLEGIGVVSDMLIQEVEIHKKNQKSKRKKFGTRAGNFSHEVEIPVKVSISVQVQISHRLQTEKSRKEPYPTIIPTEAQRQLDESNKGHQILCKMGWSGAGLGAKEQGIEQPISGGEVRDRTDMYKGVGINLNDPYENFRKSKGQAFINRMKARAEERL</sequence>
<gene>
    <name evidence="5" type="ORF">TTEB3V08_LOCUS8526</name>
</gene>
<evidence type="ECO:0000313" key="5">
    <source>
        <dbReference type="EMBL" id="CAD7460602.1"/>
    </source>
</evidence>
<dbReference type="PANTHER" id="PTHR12323">
    <property type="entry name" value="SR-RELATED CTD ASSOCIATED FACTOR 6"/>
    <property type="match status" value="1"/>
</dbReference>
<dbReference type="SMART" id="SM00648">
    <property type="entry name" value="SWAP"/>
    <property type="match status" value="1"/>
</dbReference>
<feature type="region of interest" description="Disordered" evidence="1">
    <location>
        <begin position="461"/>
        <end position="488"/>
    </location>
</feature>
<dbReference type="GO" id="GO:0006396">
    <property type="term" value="P:RNA processing"/>
    <property type="evidence" value="ECO:0007669"/>
    <property type="project" value="InterPro"/>
</dbReference>
<dbReference type="Pfam" id="PF25127">
    <property type="entry name" value="DUF7819"/>
    <property type="match status" value="1"/>
</dbReference>
<feature type="compositionally biased region" description="Basic and acidic residues" evidence="1">
    <location>
        <begin position="644"/>
        <end position="658"/>
    </location>
</feature>
<dbReference type="GO" id="GO:0006874">
    <property type="term" value="P:intracellular calcium ion homeostasis"/>
    <property type="evidence" value="ECO:0007669"/>
    <property type="project" value="TreeGrafter"/>
</dbReference>
<dbReference type="InterPro" id="IPR035967">
    <property type="entry name" value="SWAP/Surp_sf"/>
</dbReference>